<dbReference type="KEGG" id="mmes:MMSR116_17210"/>
<dbReference type="RefSeq" id="WP_106428331.1">
    <property type="nucleotide sequence ID" value="NZ_CP043538.1"/>
</dbReference>
<name>A0A6B9FQW9_9HYPH</name>
<dbReference type="Gene3D" id="3.30.160.140">
    <property type="entry name" value="Shew3726-like"/>
    <property type="match status" value="1"/>
</dbReference>
<dbReference type="Pfam" id="PF07369">
    <property type="entry name" value="DUF1488"/>
    <property type="match status" value="1"/>
</dbReference>
<reference evidence="1 2" key="1">
    <citation type="journal article" date="2012" name="Genet. Mol. Biol.">
        <title>Analysis of 16S rRNA and mxaF genes revealing insights into Methylobacterium niche-specific plant association.</title>
        <authorList>
            <person name="Dourado M.N."/>
            <person name="Andreote F.D."/>
            <person name="Dini-Andreote F."/>
            <person name="Conti R."/>
            <person name="Araujo J.M."/>
            <person name="Araujo W.L."/>
        </authorList>
    </citation>
    <scope>NUCLEOTIDE SEQUENCE [LARGE SCALE GENOMIC DNA]</scope>
    <source>
        <strain evidence="1 2">SR1.6/6</strain>
    </source>
</reference>
<protein>
    <submittedName>
        <fullName evidence="1">DUF1488 domain-containing protein</fullName>
    </submittedName>
</protein>
<dbReference type="EMBL" id="CP043538">
    <property type="protein sequence ID" value="QGY03438.1"/>
    <property type="molecule type" value="Genomic_DNA"/>
</dbReference>
<dbReference type="InterPro" id="IPR009962">
    <property type="entry name" value="DUF1488"/>
</dbReference>
<dbReference type="SUPFAM" id="SSF160272">
    <property type="entry name" value="Shew3726-like"/>
    <property type="match status" value="1"/>
</dbReference>
<gene>
    <name evidence="1" type="ORF">MMSR116_17210</name>
</gene>
<evidence type="ECO:0000313" key="1">
    <source>
        <dbReference type="EMBL" id="QGY03438.1"/>
    </source>
</evidence>
<evidence type="ECO:0000313" key="2">
    <source>
        <dbReference type="Proteomes" id="UP000012488"/>
    </source>
</evidence>
<reference evidence="1 2" key="2">
    <citation type="journal article" date="2013" name="Genome Announc.">
        <title>Draft Genome Sequence of Methylobacterium mesophilicum Strain SR1.6/6, Isolated from Citrus sinensis.</title>
        <authorList>
            <person name="Marinho Almeida D."/>
            <person name="Dini-Andreote F."/>
            <person name="Camargo Neves A.A."/>
            <person name="Juca Ramos R.T."/>
            <person name="Andreote F.D."/>
            <person name="Carneiro A.R."/>
            <person name="Oliveira de Souza Lima A."/>
            <person name="Caracciolo Gomes de Sa P.H."/>
            <person name="Ribeiro Barbosa M.S."/>
            <person name="Araujo W.L."/>
            <person name="Silva A."/>
        </authorList>
    </citation>
    <scope>NUCLEOTIDE SEQUENCE [LARGE SCALE GENOMIC DNA]</scope>
    <source>
        <strain evidence="1 2">SR1.6/6</strain>
    </source>
</reference>
<dbReference type="OrthoDB" id="7996694at2"/>
<dbReference type="InterPro" id="IPR036692">
    <property type="entry name" value="Shew3726-like_sf"/>
</dbReference>
<sequence>MPLAGYEAGQPVIDQETLAHVRFGMLDGRVVPCRVPIDVLRDLFHAGDRPFDPLDIFRSHRRAIEDAAIEKYERSGAPDGILDLDESDFI</sequence>
<organism evidence="1 2">
    <name type="scientific">Methylobacterium mesophilicum SR1.6/6</name>
    <dbReference type="NCBI Taxonomy" id="908290"/>
    <lineage>
        <taxon>Bacteria</taxon>
        <taxon>Pseudomonadati</taxon>
        <taxon>Pseudomonadota</taxon>
        <taxon>Alphaproteobacteria</taxon>
        <taxon>Hyphomicrobiales</taxon>
        <taxon>Methylobacteriaceae</taxon>
        <taxon>Methylobacterium</taxon>
    </lineage>
</organism>
<accession>A0A6B9FQW9</accession>
<dbReference type="AlphaFoldDB" id="A0A6B9FQW9"/>
<dbReference type="Proteomes" id="UP000012488">
    <property type="component" value="Chromosome"/>
</dbReference>
<proteinExistence type="predicted"/>